<comment type="similarity">
    <text evidence="1">Belongs to the bacterial ribosomal protein bL34 family.</text>
</comment>
<dbReference type="PANTHER" id="PTHR14503:SF4">
    <property type="entry name" value="LARGE RIBOSOMAL SUBUNIT PROTEIN BL34M"/>
    <property type="match status" value="1"/>
</dbReference>
<dbReference type="Proteomes" id="UP000311382">
    <property type="component" value="Unassembled WGS sequence"/>
</dbReference>
<dbReference type="GO" id="GO:0006412">
    <property type="term" value="P:translation"/>
    <property type="evidence" value="ECO:0007669"/>
    <property type="project" value="InterPro"/>
</dbReference>
<sequence length="143" mass="15444">MPRLPRAFASSSRSALSFSSSLRPQPSTLLARAPPAAPAPAAAASTPTSLISRSASTLFRPSGARPLLPSLRPSLSSPVLSLLAAASPRPEQHQVRTAVYGAEYQPSQVRRKRKHGFLVRKKSKAGRRTLARRWGKGRKFLSH</sequence>
<evidence type="ECO:0000256" key="4">
    <source>
        <dbReference type="ARBA" id="ARBA00035274"/>
    </source>
</evidence>
<dbReference type="FunFam" id="1.10.287.3980:FF:000001">
    <property type="entry name" value="Mitochondrial ribosomal protein L34"/>
    <property type="match status" value="1"/>
</dbReference>
<comment type="caution">
    <text evidence="6">The sequence shown here is derived from an EMBL/GenBank/DDBJ whole genome shotgun (WGS) entry which is preliminary data.</text>
</comment>
<dbReference type="PANTHER" id="PTHR14503">
    <property type="entry name" value="MITOCHONDRIAL RIBOSOMAL PROTEIN 34 FAMILY MEMBER"/>
    <property type="match status" value="1"/>
</dbReference>
<evidence type="ECO:0000256" key="2">
    <source>
        <dbReference type="ARBA" id="ARBA00022980"/>
    </source>
</evidence>
<dbReference type="EMBL" id="SOZI01000028">
    <property type="protein sequence ID" value="TNY22248.1"/>
    <property type="molecule type" value="Genomic_DNA"/>
</dbReference>
<evidence type="ECO:0000256" key="5">
    <source>
        <dbReference type="SAM" id="MobiDB-lite"/>
    </source>
</evidence>
<evidence type="ECO:0000256" key="1">
    <source>
        <dbReference type="ARBA" id="ARBA00010111"/>
    </source>
</evidence>
<evidence type="ECO:0000256" key="3">
    <source>
        <dbReference type="ARBA" id="ARBA00023274"/>
    </source>
</evidence>
<dbReference type="STRING" id="5288.A0A5C5FZJ3"/>
<name>A0A5C5FZJ3_9BASI</name>
<protein>
    <recommendedName>
        <fullName evidence="4">Large ribosomal subunit protein bL34m</fullName>
    </recommendedName>
</protein>
<evidence type="ECO:0000313" key="7">
    <source>
        <dbReference type="Proteomes" id="UP000311382"/>
    </source>
</evidence>
<dbReference type="Pfam" id="PF00468">
    <property type="entry name" value="Ribosomal_L34"/>
    <property type="match status" value="1"/>
</dbReference>
<dbReference type="OrthoDB" id="431691at2759"/>
<gene>
    <name evidence="6" type="ORF">DMC30DRAFT_156078</name>
</gene>
<dbReference type="InterPro" id="IPR000271">
    <property type="entry name" value="Ribosomal_bL34"/>
</dbReference>
<dbReference type="Gene3D" id="1.10.287.3980">
    <property type="match status" value="1"/>
</dbReference>
<dbReference type="GO" id="GO:0005762">
    <property type="term" value="C:mitochondrial large ribosomal subunit"/>
    <property type="evidence" value="ECO:0007669"/>
    <property type="project" value="TreeGrafter"/>
</dbReference>
<accession>A0A5C5FZJ3</accession>
<reference evidence="6 7" key="1">
    <citation type="submission" date="2019-03" db="EMBL/GenBank/DDBJ databases">
        <title>Rhodosporidium diobovatum UCD-FST 08-225 genome sequencing, assembly, and annotation.</title>
        <authorList>
            <person name="Fakankun I.U."/>
            <person name="Fristensky B."/>
            <person name="Levin D.B."/>
        </authorList>
    </citation>
    <scope>NUCLEOTIDE SEQUENCE [LARGE SCALE GENOMIC DNA]</scope>
    <source>
        <strain evidence="6 7">UCD-FST 08-225</strain>
    </source>
</reference>
<keyword evidence="3" id="KW-0687">Ribonucleoprotein</keyword>
<dbReference type="AlphaFoldDB" id="A0A5C5FZJ3"/>
<keyword evidence="2" id="KW-0689">Ribosomal protein</keyword>
<dbReference type="NCBIfam" id="TIGR01030">
    <property type="entry name" value="rpmH_bact"/>
    <property type="match status" value="1"/>
</dbReference>
<keyword evidence="7" id="KW-1185">Reference proteome</keyword>
<dbReference type="GO" id="GO:0003735">
    <property type="term" value="F:structural constituent of ribosome"/>
    <property type="evidence" value="ECO:0007669"/>
    <property type="project" value="InterPro"/>
</dbReference>
<organism evidence="6 7">
    <name type="scientific">Rhodotorula diobovata</name>
    <dbReference type="NCBI Taxonomy" id="5288"/>
    <lineage>
        <taxon>Eukaryota</taxon>
        <taxon>Fungi</taxon>
        <taxon>Dikarya</taxon>
        <taxon>Basidiomycota</taxon>
        <taxon>Pucciniomycotina</taxon>
        <taxon>Microbotryomycetes</taxon>
        <taxon>Sporidiobolales</taxon>
        <taxon>Sporidiobolaceae</taxon>
        <taxon>Rhodotorula</taxon>
    </lineage>
</organism>
<proteinExistence type="inferred from homology"/>
<evidence type="ECO:0000313" key="6">
    <source>
        <dbReference type="EMBL" id="TNY22248.1"/>
    </source>
</evidence>
<feature type="region of interest" description="Disordered" evidence="5">
    <location>
        <begin position="1"/>
        <end position="48"/>
    </location>
</feature>